<name>A0A161LI89_9BACT</name>
<dbReference type="SUPFAM" id="SSF51556">
    <property type="entry name" value="Metallo-dependent hydrolases"/>
    <property type="match status" value="1"/>
</dbReference>
<dbReference type="CDD" id="cd01320">
    <property type="entry name" value="ADA"/>
    <property type="match status" value="1"/>
</dbReference>
<dbReference type="PANTHER" id="PTHR43114">
    <property type="entry name" value="ADENINE DEAMINASE"/>
    <property type="match status" value="1"/>
</dbReference>
<feature type="binding site" evidence="5">
    <location>
        <position position="199"/>
    </location>
    <ligand>
        <name>Zn(2+)</name>
        <dbReference type="ChEBI" id="CHEBI:29105"/>
        <note>catalytic</note>
    </ligand>
</feature>
<dbReference type="RefSeq" id="WP_201787337.1">
    <property type="nucleotide sequence ID" value="NZ_BDCR01000001.1"/>
</dbReference>
<dbReference type="STRING" id="681398.PJIAN_1646"/>
<evidence type="ECO:0000256" key="2">
    <source>
        <dbReference type="ARBA" id="ARBA00022801"/>
    </source>
</evidence>
<dbReference type="GO" id="GO:0000034">
    <property type="term" value="F:adenine deaminase activity"/>
    <property type="evidence" value="ECO:0007669"/>
    <property type="project" value="UniProtKB-UniRule"/>
</dbReference>
<dbReference type="GO" id="GO:0043103">
    <property type="term" value="P:hypoxanthine salvage"/>
    <property type="evidence" value="ECO:0007669"/>
    <property type="project" value="UniProtKB-UniRule"/>
</dbReference>
<evidence type="ECO:0000256" key="4">
    <source>
        <dbReference type="ARBA" id="ARBA00023080"/>
    </source>
</evidence>
<evidence type="ECO:0000256" key="1">
    <source>
        <dbReference type="ARBA" id="ARBA00022723"/>
    </source>
</evidence>
<dbReference type="InterPro" id="IPR032466">
    <property type="entry name" value="Metal_Hydrolase"/>
</dbReference>
<evidence type="ECO:0000313" key="8">
    <source>
        <dbReference type="Proteomes" id="UP000076586"/>
    </source>
</evidence>
<dbReference type="GO" id="GO:0005829">
    <property type="term" value="C:cytosol"/>
    <property type="evidence" value="ECO:0007669"/>
    <property type="project" value="TreeGrafter"/>
</dbReference>
<accession>A0A161LI89</accession>
<feature type="binding site" evidence="5">
    <location>
        <position position="280"/>
    </location>
    <ligand>
        <name>Zn(2+)</name>
        <dbReference type="ChEBI" id="CHEBI:29105"/>
        <note>catalytic</note>
    </ligand>
</feature>
<feature type="domain" description="Adenosine deaminase" evidence="6">
    <location>
        <begin position="14"/>
        <end position="333"/>
    </location>
</feature>
<dbReference type="Gene3D" id="3.20.20.140">
    <property type="entry name" value="Metal-dependent hydrolases"/>
    <property type="match status" value="1"/>
</dbReference>
<dbReference type="EMBL" id="BDCR01000001">
    <property type="protein sequence ID" value="GAT62056.1"/>
    <property type="molecule type" value="Genomic_DNA"/>
</dbReference>
<dbReference type="InterPro" id="IPR028892">
    <property type="entry name" value="ADE"/>
</dbReference>
<gene>
    <name evidence="7" type="ORF">PJIAN_1646</name>
</gene>
<comment type="similarity">
    <text evidence="5">Belongs to the metallo-dependent hydrolases superfamily. Adenosine and AMP deaminases family. Adenine deaminase type 2 subfamily.</text>
</comment>
<dbReference type="FunFam" id="3.20.20.140:FF:000039">
    <property type="entry name" value="Adenine deaminase"/>
    <property type="match status" value="1"/>
</dbReference>
<dbReference type="GO" id="GO:0009117">
    <property type="term" value="P:nucleotide metabolic process"/>
    <property type="evidence" value="ECO:0007669"/>
    <property type="project" value="UniProtKB-KW"/>
</dbReference>
<comment type="caution">
    <text evidence="7">The sequence shown here is derived from an EMBL/GenBank/DDBJ whole genome shotgun (WGS) entry which is preliminary data.</text>
</comment>
<comment type="catalytic activity">
    <reaction evidence="5">
        <text>adenine + H2O + H(+) = hypoxanthine + NH4(+)</text>
        <dbReference type="Rhea" id="RHEA:23688"/>
        <dbReference type="ChEBI" id="CHEBI:15377"/>
        <dbReference type="ChEBI" id="CHEBI:15378"/>
        <dbReference type="ChEBI" id="CHEBI:16708"/>
        <dbReference type="ChEBI" id="CHEBI:17368"/>
        <dbReference type="ChEBI" id="CHEBI:28938"/>
        <dbReference type="EC" id="3.5.4.2"/>
    </reaction>
</comment>
<dbReference type="HAMAP" id="MF_01962">
    <property type="entry name" value="Adenine_deaminase"/>
    <property type="match status" value="1"/>
</dbReference>
<protein>
    <recommendedName>
        <fullName evidence="5">Adenine deaminase</fullName>
        <shortName evidence="5">ADE</shortName>
        <ecNumber evidence="5">3.5.4.2</ecNumber>
    </recommendedName>
    <alternativeName>
        <fullName evidence="5">Adenine aminohydrolase</fullName>
        <shortName evidence="5">AAH</shortName>
    </alternativeName>
</protein>
<feature type="binding site" evidence="5">
    <location>
        <position position="19"/>
    </location>
    <ligand>
        <name>Zn(2+)</name>
        <dbReference type="ChEBI" id="CHEBI:29105"/>
        <note>catalytic</note>
    </ligand>
</feature>
<dbReference type="InterPro" id="IPR001365">
    <property type="entry name" value="A_deaminase_dom"/>
</dbReference>
<organism evidence="7 8">
    <name type="scientific">Paludibacter jiangxiensis</name>
    <dbReference type="NCBI Taxonomy" id="681398"/>
    <lineage>
        <taxon>Bacteria</taxon>
        <taxon>Pseudomonadati</taxon>
        <taxon>Bacteroidota</taxon>
        <taxon>Bacteroidia</taxon>
        <taxon>Bacteroidales</taxon>
        <taxon>Paludibacteraceae</taxon>
        <taxon>Paludibacter</taxon>
    </lineage>
</organism>
<keyword evidence="4 5" id="KW-0546">Nucleotide metabolism</keyword>
<comment type="function">
    <text evidence="5">Catalyzes the hydrolytic deamination of adenine to hypoxanthine. Plays an important role in the purine salvage pathway and in nitrogen catabolism.</text>
</comment>
<reference evidence="8" key="1">
    <citation type="submission" date="2016-04" db="EMBL/GenBank/DDBJ databases">
        <title>Draft genome sequence of Paludibacter jiangxiensis strain NM7.</title>
        <authorList>
            <person name="Qiu Y."/>
            <person name="Matsuura N."/>
            <person name="Ohashi A."/>
            <person name="Tourlousse M.D."/>
            <person name="Sekiguchi Y."/>
        </authorList>
    </citation>
    <scope>NUCLEOTIDE SEQUENCE [LARGE SCALE GENOMIC DNA]</scope>
    <source>
        <strain evidence="8">NM7</strain>
    </source>
</reference>
<dbReference type="PANTHER" id="PTHR43114:SF6">
    <property type="entry name" value="ADENINE DEAMINASE"/>
    <property type="match status" value="1"/>
</dbReference>
<feature type="binding site" evidence="5">
    <location>
        <position position="21"/>
    </location>
    <ligand>
        <name>Zn(2+)</name>
        <dbReference type="ChEBI" id="CHEBI:29105"/>
        <note>catalytic</note>
    </ligand>
</feature>
<sequence length="340" mass="38181">MSNLSIHDFIRQIPKAELHLHIEGTFEPELMFAIAQRNKVAIPYSSVEEVRKAYQFGNLQDFLDIYYAGAAVLQKEQDFYDLTMAYLLKAKEENIVHTEIFFDPQTHTERGIAFNTVITGIHKALLDGENKLGITSKLILCFLRHLSEESALKTLEQALPYKEWITAVGLDSSEVGNPPSKFQKVFEKAAEKGFLGVAHAGEEGNAEYVKEALNALKIDRIDHGNRSLEDPNLVKEIVDRKLALTVCPLSNLKLQVVKSPDLHPLKKMLELGMMATVNSDDPAYFGGYLNANFIVMTDALGLSKEEITLLAKNSFAASFLPEDEKEEKIAEVENFYNKNN</sequence>
<feature type="active site" description="Proton donor" evidence="5">
    <location>
        <position position="202"/>
    </location>
</feature>
<feature type="site" description="Important for catalytic activity" evidence="5">
    <location>
        <position position="223"/>
    </location>
</feature>
<dbReference type="Proteomes" id="UP000076586">
    <property type="component" value="Unassembled WGS sequence"/>
</dbReference>
<dbReference type="GO" id="GO:0008270">
    <property type="term" value="F:zinc ion binding"/>
    <property type="evidence" value="ECO:0007669"/>
    <property type="project" value="UniProtKB-UniRule"/>
</dbReference>
<evidence type="ECO:0000313" key="7">
    <source>
        <dbReference type="EMBL" id="GAT62056.1"/>
    </source>
</evidence>
<dbReference type="AlphaFoldDB" id="A0A161LI89"/>
<feature type="binding site" evidence="5">
    <location>
        <position position="281"/>
    </location>
    <ligand>
        <name>substrate</name>
    </ligand>
</feature>
<keyword evidence="1 5" id="KW-0479">Metal-binding</keyword>
<keyword evidence="8" id="KW-1185">Reference proteome</keyword>
<dbReference type="InterPro" id="IPR006330">
    <property type="entry name" value="Ado/ade_deaminase"/>
</dbReference>
<keyword evidence="2 5" id="KW-0378">Hydrolase</keyword>
<proteinExistence type="inferred from homology"/>
<dbReference type="Pfam" id="PF00962">
    <property type="entry name" value="A_deaminase"/>
    <property type="match status" value="1"/>
</dbReference>
<evidence type="ECO:0000259" key="6">
    <source>
        <dbReference type="Pfam" id="PF00962"/>
    </source>
</evidence>
<dbReference type="NCBIfam" id="NF006850">
    <property type="entry name" value="PRK09358.1-6"/>
    <property type="match status" value="1"/>
</dbReference>
<reference evidence="8" key="2">
    <citation type="journal article" date="2017" name="Genome Announc.">
        <title>Draft genome sequence of Paludibacter jiangxiensis NM7(T), a propionate-producing fermentative bacterium.</title>
        <authorList>
            <person name="Qiu Y.-L."/>
            <person name="Tourlousse D.M."/>
            <person name="Matsuura N."/>
            <person name="Ohashi A."/>
            <person name="Sekiguchi Y."/>
        </authorList>
    </citation>
    <scope>NUCLEOTIDE SEQUENCE [LARGE SCALE GENOMIC DNA]</scope>
    <source>
        <strain evidence="8">NM7</strain>
    </source>
</reference>
<dbReference type="EC" id="3.5.4.2" evidence="5"/>
<evidence type="ECO:0000256" key="5">
    <source>
        <dbReference type="HAMAP-Rule" id="MF_01962"/>
    </source>
</evidence>
<evidence type="ECO:0000256" key="3">
    <source>
        <dbReference type="ARBA" id="ARBA00022833"/>
    </source>
</evidence>
<dbReference type="GO" id="GO:0006146">
    <property type="term" value="P:adenine catabolic process"/>
    <property type="evidence" value="ECO:0007669"/>
    <property type="project" value="UniProtKB-UniRule"/>
</dbReference>
<comment type="cofactor">
    <cofactor evidence="5">
        <name>Zn(2+)</name>
        <dbReference type="ChEBI" id="CHEBI:29105"/>
    </cofactor>
    <text evidence="5">Binds 1 zinc ion per subunit.</text>
</comment>
<keyword evidence="3 5" id="KW-0862">Zinc</keyword>
<dbReference type="NCBIfam" id="TIGR01430">
    <property type="entry name" value="aden_deam"/>
    <property type="match status" value="1"/>
</dbReference>